<evidence type="ECO:0000256" key="1">
    <source>
        <dbReference type="SAM" id="MobiDB-lite"/>
    </source>
</evidence>
<evidence type="ECO:0000313" key="2">
    <source>
        <dbReference type="EMBL" id="CAD8291331.1"/>
    </source>
</evidence>
<sequence>MLRRLTCPRWTQKPFWSLRMALMLCISIFLMHASRSNGYKMGAPVQMLIRTPTGTVEALRSQMPLFGVPTSASIEKSSLEPKDTKEKPKRLVASLTFGGGGSASFGERTVSAPWVDVRTADRVLETLTVTFVYCRDGDVHGVSSSGKFVDLKHADEETISRFRVEYVWIEEADVDLTGGLSVTMGVVVLVSLIILVRSCGSMEKLEEEDRGNAADGSAGYHGSAQDYSYGGYTGGASWKGE</sequence>
<dbReference type="EMBL" id="HBED01000931">
    <property type="protein sequence ID" value="CAD8291331.1"/>
    <property type="molecule type" value="Transcribed_RNA"/>
</dbReference>
<feature type="region of interest" description="Disordered" evidence="1">
    <location>
        <begin position="206"/>
        <end position="230"/>
    </location>
</feature>
<reference evidence="2" key="1">
    <citation type="submission" date="2021-01" db="EMBL/GenBank/DDBJ databases">
        <authorList>
            <person name="Corre E."/>
            <person name="Pelletier E."/>
            <person name="Niang G."/>
            <person name="Scheremetjew M."/>
            <person name="Finn R."/>
            <person name="Kale V."/>
            <person name="Holt S."/>
            <person name="Cochrane G."/>
            <person name="Meng A."/>
            <person name="Brown T."/>
            <person name="Cohen L."/>
        </authorList>
    </citation>
    <scope>NUCLEOTIDE SEQUENCE</scope>
    <source>
        <strain evidence="2">CCMP147</strain>
    </source>
</reference>
<name>A0A7R9VCC5_9STRA</name>
<dbReference type="AlphaFoldDB" id="A0A7R9VCC5"/>
<organism evidence="2">
    <name type="scientific">Pseudictyota dubia</name>
    <dbReference type="NCBI Taxonomy" id="2749911"/>
    <lineage>
        <taxon>Eukaryota</taxon>
        <taxon>Sar</taxon>
        <taxon>Stramenopiles</taxon>
        <taxon>Ochrophyta</taxon>
        <taxon>Bacillariophyta</taxon>
        <taxon>Mediophyceae</taxon>
        <taxon>Biddulphiophycidae</taxon>
        <taxon>Eupodiscales</taxon>
        <taxon>Odontellaceae</taxon>
        <taxon>Pseudictyota</taxon>
    </lineage>
</organism>
<accession>A0A7R9VCC5</accession>
<protein>
    <submittedName>
        <fullName evidence="2">Uncharacterized protein</fullName>
    </submittedName>
</protein>
<proteinExistence type="predicted"/>
<gene>
    <name evidence="2" type="ORF">TDUB1175_LOCUS470</name>
</gene>